<dbReference type="Proteomes" id="UP000266673">
    <property type="component" value="Unassembled WGS sequence"/>
</dbReference>
<protein>
    <submittedName>
        <fullName evidence="1">Uncharacterized protein</fullName>
    </submittedName>
</protein>
<evidence type="ECO:0000313" key="1">
    <source>
        <dbReference type="EMBL" id="RIB24661.1"/>
    </source>
</evidence>
<sequence length="186" mass="21569">MKSDSNEENRGKAKNRIVEVDKDVNIMISKNASNNESKVSNKDRVFATPNYRTSLFELFWNNIKEIDIEDNDSTSKVDNRGLDNLGSIVDQLLLNMRNNNNESMDIRGSNRIYDDGCCERSRTISDEIVNLIDFNKVDWMSKGKLQNTFDVFLESDLIDFEYIEKEIVKSDKVKAEMIEADKEMFQ</sequence>
<reference evidence="1 2" key="1">
    <citation type="submission" date="2018-06" db="EMBL/GenBank/DDBJ databases">
        <title>Comparative genomics reveals the genomic features of Rhizophagus irregularis, R. cerebriforme, R. diaphanum and Gigaspora rosea, and their symbiotic lifestyle signature.</title>
        <authorList>
            <person name="Morin E."/>
            <person name="San Clemente H."/>
            <person name="Chen E.C.H."/>
            <person name="De La Providencia I."/>
            <person name="Hainaut M."/>
            <person name="Kuo A."/>
            <person name="Kohler A."/>
            <person name="Murat C."/>
            <person name="Tang N."/>
            <person name="Roy S."/>
            <person name="Loubradou J."/>
            <person name="Henrissat B."/>
            <person name="Grigoriev I.V."/>
            <person name="Corradi N."/>
            <person name="Roux C."/>
            <person name="Martin F.M."/>
        </authorList>
    </citation>
    <scope>NUCLEOTIDE SEQUENCE [LARGE SCALE GENOMIC DNA]</scope>
    <source>
        <strain evidence="1 2">DAOM 194757</strain>
    </source>
</reference>
<accession>A0A397VSE4</accession>
<name>A0A397VSE4_9GLOM</name>
<gene>
    <name evidence="1" type="ORF">C2G38_2031701</name>
</gene>
<proteinExistence type="predicted"/>
<keyword evidence="2" id="KW-1185">Reference proteome</keyword>
<comment type="caution">
    <text evidence="1">The sequence shown here is derived from an EMBL/GenBank/DDBJ whole genome shotgun (WGS) entry which is preliminary data.</text>
</comment>
<evidence type="ECO:0000313" key="2">
    <source>
        <dbReference type="Proteomes" id="UP000266673"/>
    </source>
</evidence>
<dbReference type="EMBL" id="QKWP01000207">
    <property type="protein sequence ID" value="RIB24661.1"/>
    <property type="molecule type" value="Genomic_DNA"/>
</dbReference>
<dbReference type="AlphaFoldDB" id="A0A397VSE4"/>
<organism evidence="1 2">
    <name type="scientific">Gigaspora rosea</name>
    <dbReference type="NCBI Taxonomy" id="44941"/>
    <lineage>
        <taxon>Eukaryota</taxon>
        <taxon>Fungi</taxon>
        <taxon>Fungi incertae sedis</taxon>
        <taxon>Mucoromycota</taxon>
        <taxon>Glomeromycotina</taxon>
        <taxon>Glomeromycetes</taxon>
        <taxon>Diversisporales</taxon>
        <taxon>Gigasporaceae</taxon>
        <taxon>Gigaspora</taxon>
    </lineage>
</organism>